<dbReference type="Gene3D" id="1.20.1070.10">
    <property type="entry name" value="Rhodopsin 7-helix transmembrane proteins"/>
    <property type="match status" value="1"/>
</dbReference>
<evidence type="ECO:0000259" key="10">
    <source>
        <dbReference type="PROSITE" id="PS50262"/>
    </source>
</evidence>
<dbReference type="Proteomes" id="UP000762676">
    <property type="component" value="Unassembled WGS sequence"/>
</dbReference>
<evidence type="ECO:0000256" key="2">
    <source>
        <dbReference type="ARBA" id="ARBA00022692"/>
    </source>
</evidence>
<dbReference type="Pfam" id="PF00001">
    <property type="entry name" value="7tm_1"/>
    <property type="match status" value="1"/>
</dbReference>
<feature type="region of interest" description="Disordered" evidence="8">
    <location>
        <begin position="1"/>
        <end position="31"/>
    </location>
</feature>
<keyword evidence="6 11" id="KW-0675">Receptor</keyword>
<gene>
    <name evidence="11" type="ORF">ElyMa_002681100</name>
</gene>
<dbReference type="InterPro" id="IPR000276">
    <property type="entry name" value="GPCR_Rhodpsn"/>
</dbReference>
<dbReference type="InterPro" id="IPR017452">
    <property type="entry name" value="GPCR_Rhodpsn_7TM"/>
</dbReference>
<proteinExistence type="predicted"/>
<dbReference type="PANTHER" id="PTHR45695">
    <property type="entry name" value="LEUCOKININ RECEPTOR-RELATED"/>
    <property type="match status" value="1"/>
</dbReference>
<comment type="caution">
    <text evidence="11">The sequence shown here is derived from an EMBL/GenBank/DDBJ whole genome shotgun (WGS) entry which is preliminary data.</text>
</comment>
<reference evidence="11 12" key="1">
    <citation type="journal article" date="2021" name="Elife">
        <title>Chloroplast acquisition without the gene transfer in kleptoplastic sea slugs, Plakobranchus ocellatus.</title>
        <authorList>
            <person name="Maeda T."/>
            <person name="Takahashi S."/>
            <person name="Yoshida T."/>
            <person name="Shimamura S."/>
            <person name="Takaki Y."/>
            <person name="Nagai Y."/>
            <person name="Toyoda A."/>
            <person name="Suzuki Y."/>
            <person name="Arimoto A."/>
            <person name="Ishii H."/>
            <person name="Satoh N."/>
            <person name="Nishiyama T."/>
            <person name="Hasebe M."/>
            <person name="Maruyama T."/>
            <person name="Minagawa J."/>
            <person name="Obokata J."/>
            <person name="Shigenobu S."/>
        </authorList>
    </citation>
    <scope>NUCLEOTIDE SEQUENCE [LARGE SCALE GENOMIC DNA]</scope>
</reference>
<sequence length="183" mass="20899">MAVSTAGDSVRSGSSNKKRAVSQSTSSHRQACMRLRSSTLNRPIKRHSAEMFRARKQVIKMLIAIIVAFLVCWGPKLVFSICMRVGFAWVYLKWAYHLKIVLFLLPFVHSCLNPIIYGFMSKNFRSRMRCSCYSLFHCRKSDMNRLRSPQVCAGIEVDTRSSNNGTTHTKINLRRHSSDTCTT</sequence>
<evidence type="ECO:0000256" key="1">
    <source>
        <dbReference type="ARBA" id="ARBA00004141"/>
    </source>
</evidence>
<dbReference type="GO" id="GO:0005886">
    <property type="term" value="C:plasma membrane"/>
    <property type="evidence" value="ECO:0007669"/>
    <property type="project" value="TreeGrafter"/>
</dbReference>
<evidence type="ECO:0000256" key="6">
    <source>
        <dbReference type="ARBA" id="ARBA00023170"/>
    </source>
</evidence>
<keyword evidence="3 9" id="KW-1133">Transmembrane helix</keyword>
<evidence type="ECO:0000313" key="12">
    <source>
        <dbReference type="Proteomes" id="UP000762676"/>
    </source>
</evidence>
<accession>A0AAV4HDS9</accession>
<dbReference type="PROSITE" id="PS50262">
    <property type="entry name" value="G_PROTEIN_RECEP_F1_2"/>
    <property type="match status" value="1"/>
</dbReference>
<feature type="domain" description="G-protein coupled receptors family 1 profile" evidence="10">
    <location>
        <begin position="1"/>
        <end position="117"/>
    </location>
</feature>
<evidence type="ECO:0000313" key="11">
    <source>
        <dbReference type="EMBL" id="GFR94980.1"/>
    </source>
</evidence>
<feature type="transmembrane region" description="Helical" evidence="9">
    <location>
        <begin position="98"/>
        <end position="119"/>
    </location>
</feature>
<dbReference type="PRINTS" id="PR00237">
    <property type="entry name" value="GPCRRHODOPSN"/>
</dbReference>
<comment type="subcellular location">
    <subcellularLocation>
        <location evidence="1">Membrane</location>
        <topology evidence="1">Multi-pass membrane protein</topology>
    </subcellularLocation>
</comment>
<dbReference type="EMBL" id="BMAT01005532">
    <property type="protein sequence ID" value="GFR94980.1"/>
    <property type="molecule type" value="Genomic_DNA"/>
</dbReference>
<evidence type="ECO:0000256" key="4">
    <source>
        <dbReference type="ARBA" id="ARBA00023040"/>
    </source>
</evidence>
<dbReference type="SUPFAM" id="SSF81321">
    <property type="entry name" value="Family A G protein-coupled receptor-like"/>
    <property type="match status" value="1"/>
</dbReference>
<feature type="transmembrane region" description="Helical" evidence="9">
    <location>
        <begin position="61"/>
        <end position="92"/>
    </location>
</feature>
<dbReference type="AlphaFoldDB" id="A0AAV4HDS9"/>
<dbReference type="GO" id="GO:0004930">
    <property type="term" value="F:G protein-coupled receptor activity"/>
    <property type="evidence" value="ECO:0007669"/>
    <property type="project" value="UniProtKB-KW"/>
</dbReference>
<keyword evidence="4" id="KW-0297">G-protein coupled receptor</keyword>
<keyword evidence="7" id="KW-0807">Transducer</keyword>
<keyword evidence="5 9" id="KW-0472">Membrane</keyword>
<organism evidence="11 12">
    <name type="scientific">Elysia marginata</name>
    <dbReference type="NCBI Taxonomy" id="1093978"/>
    <lineage>
        <taxon>Eukaryota</taxon>
        <taxon>Metazoa</taxon>
        <taxon>Spiralia</taxon>
        <taxon>Lophotrochozoa</taxon>
        <taxon>Mollusca</taxon>
        <taxon>Gastropoda</taxon>
        <taxon>Heterobranchia</taxon>
        <taxon>Euthyneura</taxon>
        <taxon>Panpulmonata</taxon>
        <taxon>Sacoglossa</taxon>
        <taxon>Placobranchoidea</taxon>
        <taxon>Plakobranchidae</taxon>
        <taxon>Elysia</taxon>
    </lineage>
</organism>
<name>A0AAV4HDS9_9GAST</name>
<dbReference type="PANTHER" id="PTHR45695:SF9">
    <property type="entry name" value="LEUCOKININ RECEPTOR"/>
    <property type="match status" value="1"/>
</dbReference>
<keyword evidence="12" id="KW-1185">Reference proteome</keyword>
<evidence type="ECO:0000256" key="3">
    <source>
        <dbReference type="ARBA" id="ARBA00022989"/>
    </source>
</evidence>
<evidence type="ECO:0000256" key="9">
    <source>
        <dbReference type="SAM" id="Phobius"/>
    </source>
</evidence>
<protein>
    <submittedName>
        <fullName evidence="11">Cholecystokinin receptor</fullName>
    </submittedName>
</protein>
<keyword evidence="2 9" id="KW-0812">Transmembrane</keyword>
<evidence type="ECO:0000256" key="7">
    <source>
        <dbReference type="ARBA" id="ARBA00023224"/>
    </source>
</evidence>
<evidence type="ECO:0000256" key="8">
    <source>
        <dbReference type="SAM" id="MobiDB-lite"/>
    </source>
</evidence>
<feature type="compositionally biased region" description="Polar residues" evidence="8">
    <location>
        <begin position="11"/>
        <end position="29"/>
    </location>
</feature>
<evidence type="ECO:0000256" key="5">
    <source>
        <dbReference type="ARBA" id="ARBA00023136"/>
    </source>
</evidence>